<reference evidence="1 2" key="1">
    <citation type="submission" date="2018-10" db="EMBL/GenBank/DDBJ databases">
        <authorList>
            <person name="Zhang X."/>
        </authorList>
    </citation>
    <scope>NUCLEOTIDE SEQUENCE [LARGE SCALE GENOMIC DNA]</scope>
    <source>
        <strain evidence="1 2">SK-G1</strain>
    </source>
</reference>
<proteinExistence type="predicted"/>
<organism evidence="1 2">
    <name type="scientific">Biomaibacter acetigenes</name>
    <dbReference type="NCBI Taxonomy" id="2316383"/>
    <lineage>
        <taxon>Bacteria</taxon>
        <taxon>Bacillati</taxon>
        <taxon>Bacillota</taxon>
        <taxon>Clostridia</taxon>
        <taxon>Thermosediminibacterales</taxon>
        <taxon>Tepidanaerobacteraceae</taxon>
        <taxon>Biomaibacter</taxon>
    </lineage>
</organism>
<gene>
    <name evidence="1" type="ORF">D2962_14920</name>
</gene>
<evidence type="ECO:0000313" key="2">
    <source>
        <dbReference type="Proteomes" id="UP000280960"/>
    </source>
</evidence>
<name>A0A3G2RAF2_9FIRM</name>
<dbReference type="RefSeq" id="WP_122015453.1">
    <property type="nucleotide sequence ID" value="NZ_CP033169.1"/>
</dbReference>
<dbReference type="AlphaFoldDB" id="A0A3G2RAF2"/>
<dbReference type="KEGG" id="bacg:D2962_14920"/>
<dbReference type="EMBL" id="CP033169">
    <property type="protein sequence ID" value="AYO31717.1"/>
    <property type="molecule type" value="Genomic_DNA"/>
</dbReference>
<sequence>MPERIASFSCNNFPVKMGKLWYDSSTDALASLTVVIGKNGAGKSTHFVDALNPEDVWILEKQGNGFSTVRRASEDPIVTALV</sequence>
<dbReference type="Proteomes" id="UP000280960">
    <property type="component" value="Chromosome"/>
</dbReference>
<evidence type="ECO:0000313" key="1">
    <source>
        <dbReference type="EMBL" id="AYO31717.1"/>
    </source>
</evidence>
<keyword evidence="2" id="KW-1185">Reference proteome</keyword>
<accession>A0A3G2RAF2</accession>
<protein>
    <submittedName>
        <fullName evidence="1">Uncharacterized protein</fullName>
    </submittedName>
</protein>